<evidence type="ECO:0000259" key="1">
    <source>
        <dbReference type="PROSITE" id="PS50206"/>
    </source>
</evidence>
<protein>
    <submittedName>
        <fullName evidence="2">Sulfurtransferase</fullName>
    </submittedName>
</protein>
<dbReference type="PATRIC" id="fig|1435356.3.peg.3773"/>
<name>V9XGC6_9NOCA</name>
<dbReference type="SMART" id="SM00450">
    <property type="entry name" value="RHOD"/>
    <property type="match status" value="1"/>
</dbReference>
<dbReference type="GO" id="GO:0016740">
    <property type="term" value="F:transferase activity"/>
    <property type="evidence" value="ECO:0007669"/>
    <property type="project" value="UniProtKB-KW"/>
</dbReference>
<dbReference type="Gene3D" id="3.40.250.10">
    <property type="entry name" value="Rhodanese-like domain"/>
    <property type="match status" value="1"/>
</dbReference>
<sequence length="166" mass="16957">MRAALLSTTSVSTAAPVAASTVTASTVTAIAPVAFHRLAVERTYPTELSAAVARGAVVVDIRSNAERAAQGTLPGALAISADLVAERLDPSGPGRLALAVDRDVEWILVSSDGASSHGVVTELHAQGLRRVTHLVGGYDAIRAARLVGAVAEAQHVAQDVARVTAH</sequence>
<dbReference type="RefSeq" id="WP_024102845.1">
    <property type="nucleotide sequence ID" value="NC_023150.1"/>
</dbReference>
<evidence type="ECO:0000313" key="3">
    <source>
        <dbReference type="Proteomes" id="UP000018781"/>
    </source>
</evidence>
<dbReference type="SUPFAM" id="SSF52821">
    <property type="entry name" value="Rhodanese/Cell cycle control phosphatase"/>
    <property type="match status" value="1"/>
</dbReference>
<dbReference type="Pfam" id="PF00581">
    <property type="entry name" value="Rhodanese"/>
    <property type="match status" value="1"/>
</dbReference>
<feature type="domain" description="Rhodanese" evidence="1">
    <location>
        <begin position="52"/>
        <end position="150"/>
    </location>
</feature>
<dbReference type="InterPro" id="IPR001763">
    <property type="entry name" value="Rhodanese-like_dom"/>
</dbReference>
<gene>
    <name evidence="2" type="ORF">Y013_18740</name>
</gene>
<dbReference type="Proteomes" id="UP000018781">
    <property type="component" value="Chromosome"/>
</dbReference>
<reference evidence="2 3" key="1">
    <citation type="journal article" date="2014" name="Genome Announc.">
        <title>Complete Genome of Rhodococcus pyridinivorans SB3094, a Methyl-Ethyl-Ketone-Degrading Bacterium Used for Bioaugmentation.</title>
        <authorList>
            <person name="Dueholm M.S."/>
            <person name="Albertsen M."/>
            <person name="D'Imperio S."/>
            <person name="Tale V.P."/>
            <person name="Lewis D."/>
            <person name="Nielsen P.H."/>
            <person name="Nielsen J.L."/>
        </authorList>
    </citation>
    <scope>NUCLEOTIDE SEQUENCE [LARGE SCALE GENOMIC DNA]</scope>
    <source>
        <strain evidence="2 3">SB3094</strain>
    </source>
</reference>
<dbReference type="PROSITE" id="PS50206">
    <property type="entry name" value="RHODANESE_3"/>
    <property type="match status" value="1"/>
</dbReference>
<dbReference type="HOGENOM" id="CLU_1601416_0_0_11"/>
<dbReference type="GeneID" id="29938498"/>
<dbReference type="AlphaFoldDB" id="V9XGC6"/>
<organism evidence="2 3">
    <name type="scientific">Rhodococcus pyridinivorans SB3094</name>
    <dbReference type="NCBI Taxonomy" id="1435356"/>
    <lineage>
        <taxon>Bacteria</taxon>
        <taxon>Bacillati</taxon>
        <taxon>Actinomycetota</taxon>
        <taxon>Actinomycetes</taxon>
        <taxon>Mycobacteriales</taxon>
        <taxon>Nocardiaceae</taxon>
        <taxon>Rhodococcus</taxon>
    </lineage>
</organism>
<accession>V9XGC6</accession>
<evidence type="ECO:0000313" key="2">
    <source>
        <dbReference type="EMBL" id="AHD22516.1"/>
    </source>
</evidence>
<dbReference type="EMBL" id="CP006996">
    <property type="protein sequence ID" value="AHD22516.1"/>
    <property type="molecule type" value="Genomic_DNA"/>
</dbReference>
<dbReference type="CDD" id="cd00158">
    <property type="entry name" value="RHOD"/>
    <property type="match status" value="1"/>
</dbReference>
<proteinExistence type="predicted"/>
<keyword evidence="2" id="KW-0808">Transferase</keyword>
<dbReference type="eggNOG" id="COG0607">
    <property type="taxonomic scope" value="Bacteria"/>
</dbReference>
<dbReference type="KEGG" id="rpy:Y013_18740"/>
<dbReference type="InterPro" id="IPR036873">
    <property type="entry name" value="Rhodanese-like_dom_sf"/>
</dbReference>